<feature type="transmembrane region" description="Helical" evidence="1">
    <location>
        <begin position="248"/>
        <end position="273"/>
    </location>
</feature>
<feature type="non-terminal residue" evidence="2">
    <location>
        <position position="1"/>
    </location>
</feature>
<name>A0A937X9W5_UNCEI</name>
<proteinExistence type="predicted"/>
<keyword evidence="1" id="KW-1133">Transmembrane helix</keyword>
<evidence type="ECO:0000313" key="3">
    <source>
        <dbReference type="Proteomes" id="UP000748308"/>
    </source>
</evidence>
<evidence type="ECO:0000256" key="1">
    <source>
        <dbReference type="SAM" id="Phobius"/>
    </source>
</evidence>
<evidence type="ECO:0000313" key="2">
    <source>
        <dbReference type="EMBL" id="MBM3318366.1"/>
    </source>
</evidence>
<organism evidence="2 3">
    <name type="scientific">Eiseniibacteriota bacterium</name>
    <dbReference type="NCBI Taxonomy" id="2212470"/>
    <lineage>
        <taxon>Bacteria</taxon>
        <taxon>Candidatus Eiseniibacteriota</taxon>
    </lineage>
</organism>
<dbReference type="AlphaFoldDB" id="A0A937X9W5"/>
<dbReference type="Proteomes" id="UP000748308">
    <property type="component" value="Unassembled WGS sequence"/>
</dbReference>
<protein>
    <submittedName>
        <fullName evidence="2">Uncharacterized protein</fullName>
    </submittedName>
</protein>
<feature type="transmembrane region" description="Helical" evidence="1">
    <location>
        <begin position="182"/>
        <end position="205"/>
    </location>
</feature>
<feature type="transmembrane region" description="Helical" evidence="1">
    <location>
        <begin position="116"/>
        <end position="138"/>
    </location>
</feature>
<keyword evidence="1" id="KW-0812">Transmembrane</keyword>
<gene>
    <name evidence="2" type="ORF">FJY75_11000</name>
</gene>
<feature type="transmembrane region" description="Helical" evidence="1">
    <location>
        <begin position="63"/>
        <end position="80"/>
    </location>
</feature>
<feature type="transmembrane region" description="Helical" evidence="1">
    <location>
        <begin position="150"/>
        <end position="170"/>
    </location>
</feature>
<comment type="caution">
    <text evidence="2">The sequence shown here is derived from an EMBL/GenBank/DDBJ whole genome shotgun (WGS) entry which is preliminary data.</text>
</comment>
<keyword evidence="1" id="KW-0472">Membrane</keyword>
<feature type="transmembrane region" description="Helical" evidence="1">
    <location>
        <begin position="87"/>
        <end position="110"/>
    </location>
</feature>
<reference evidence="2" key="1">
    <citation type="submission" date="2019-03" db="EMBL/GenBank/DDBJ databases">
        <title>Lake Tanganyika Metagenome-Assembled Genomes (MAGs).</title>
        <authorList>
            <person name="Tran P."/>
        </authorList>
    </citation>
    <scope>NUCLEOTIDE SEQUENCE</scope>
    <source>
        <strain evidence="2">M_DeepCast_400m_m2_100</strain>
    </source>
</reference>
<sequence>FAQLLPAERVEHLRRDVFGALAAGVPANRDRRPIAYFAQIRLWDRLSGSGLSGMLSSWHRHPWTWSGGVLVLLAVGGLLLRRRHGPAAVSLASTGMVGMGADLLILLLYQTAVGTLYLNVGLVVAVFMCGLGAGALAGNRWRLRVRRAPALADLAWVALLLAWIPLLGLLPRLAPSAAEAAILALAALCGVLTALPFPWVAALLAQREADRRALARGLPASSDPAGGSRARVAAIAGGQADAIDHYGAFFGALLTGTLLVPLLGFTATLGLLAGVKLLSALAWVGGKPAATPRAAQLRRAASVSA</sequence>
<dbReference type="EMBL" id="VGIY01000335">
    <property type="protein sequence ID" value="MBM3318366.1"/>
    <property type="molecule type" value="Genomic_DNA"/>
</dbReference>
<accession>A0A937X9W5</accession>